<feature type="region of interest" description="Disordered" evidence="1">
    <location>
        <begin position="1"/>
        <end position="29"/>
    </location>
</feature>
<gene>
    <name evidence="2" type="ORF">UA08_06136</name>
</gene>
<dbReference type="AlphaFoldDB" id="A0A225AGV5"/>
<dbReference type="OrthoDB" id="4221801at2759"/>
<organism evidence="2 3">
    <name type="scientific">Talaromyces atroroseus</name>
    <dbReference type="NCBI Taxonomy" id="1441469"/>
    <lineage>
        <taxon>Eukaryota</taxon>
        <taxon>Fungi</taxon>
        <taxon>Dikarya</taxon>
        <taxon>Ascomycota</taxon>
        <taxon>Pezizomycotina</taxon>
        <taxon>Eurotiomycetes</taxon>
        <taxon>Eurotiomycetidae</taxon>
        <taxon>Eurotiales</taxon>
        <taxon>Trichocomaceae</taxon>
        <taxon>Talaromyces</taxon>
        <taxon>Talaromyces sect. Trachyspermi</taxon>
    </lineage>
</organism>
<dbReference type="GeneID" id="31005892"/>
<dbReference type="Proteomes" id="UP000214365">
    <property type="component" value="Unassembled WGS sequence"/>
</dbReference>
<protein>
    <recommendedName>
        <fullName evidence="4">F-box domain-containing protein</fullName>
    </recommendedName>
</protein>
<reference evidence="2 3" key="1">
    <citation type="submission" date="2015-06" db="EMBL/GenBank/DDBJ databases">
        <title>Talaromyces atroroseus IBT 11181 draft genome.</title>
        <authorList>
            <person name="Rasmussen K.B."/>
            <person name="Rasmussen S."/>
            <person name="Petersen B."/>
            <person name="Sicheritz-Ponten T."/>
            <person name="Mortensen U.H."/>
            <person name="Thrane U."/>
        </authorList>
    </citation>
    <scope>NUCLEOTIDE SEQUENCE [LARGE SCALE GENOMIC DNA]</scope>
    <source>
        <strain evidence="2 3">IBT 11181</strain>
    </source>
</reference>
<dbReference type="RefSeq" id="XP_020118554.1">
    <property type="nucleotide sequence ID" value="XM_020268426.1"/>
</dbReference>
<accession>A0A225AGV5</accession>
<evidence type="ECO:0008006" key="4">
    <source>
        <dbReference type="Google" id="ProtNLM"/>
    </source>
</evidence>
<evidence type="ECO:0000256" key="1">
    <source>
        <dbReference type="SAM" id="MobiDB-lite"/>
    </source>
</evidence>
<sequence>MPRRRSNPRKHTHARAQNPDTMSKPTEASSSIPLLDMIQESSCNFPPRRNANRGFAQLPHDIALCILDELRDPIDRVCFALMTKSLWPLMRAKLRLEQFSLPAVLPPRVTVQRGVIQNWPVFTSLRWKLLERLEDNHWKCCAGCVRLHPRRDYFYSELYRPPKDRFCKTPGLIQLCAHIYLTYKKCASLQKALADAPAESNTKAVGDVAMNEALRHECHLVTDGVKLTFSVQPFLSPRFRQLMLHNTYNVKGFQSGKLKECLQKFGNGIFLPCPHRGILTHCLDMTCEGPWDSTMVDGDSKDTSKAMCMGCDTLYFKFQTFTHSISQKQMHEFIAQRFIGDYSALGECKVGRGNPDVLQAWLNKTNLANVLKVDSIHDRCHKCRGKEGRYCAKLSFIRFTCPSWKVSLPDTRWKQIQ</sequence>
<feature type="compositionally biased region" description="Basic residues" evidence="1">
    <location>
        <begin position="1"/>
        <end position="14"/>
    </location>
</feature>
<feature type="compositionally biased region" description="Polar residues" evidence="1">
    <location>
        <begin position="18"/>
        <end position="29"/>
    </location>
</feature>
<evidence type="ECO:0000313" key="3">
    <source>
        <dbReference type="Proteomes" id="UP000214365"/>
    </source>
</evidence>
<comment type="caution">
    <text evidence="2">The sequence shown here is derived from an EMBL/GenBank/DDBJ whole genome shotgun (WGS) entry which is preliminary data.</text>
</comment>
<evidence type="ECO:0000313" key="2">
    <source>
        <dbReference type="EMBL" id="OKL58433.1"/>
    </source>
</evidence>
<name>A0A225AGV5_TALAT</name>
<proteinExistence type="predicted"/>
<dbReference type="EMBL" id="LFMY01000009">
    <property type="protein sequence ID" value="OKL58433.1"/>
    <property type="molecule type" value="Genomic_DNA"/>
</dbReference>
<keyword evidence="3" id="KW-1185">Reference proteome</keyword>